<feature type="non-terminal residue" evidence="2">
    <location>
        <position position="81"/>
    </location>
</feature>
<dbReference type="EMBL" id="SWJQ01000065">
    <property type="protein sequence ID" value="TRZ23751.1"/>
    <property type="molecule type" value="Genomic_DNA"/>
</dbReference>
<comment type="caution">
    <text evidence="2">The sequence shown here is derived from an EMBL/GenBank/DDBJ whole genome shotgun (WGS) entry which is preliminary data.</text>
</comment>
<feature type="compositionally biased region" description="Polar residues" evidence="1">
    <location>
        <begin position="68"/>
        <end position="81"/>
    </location>
</feature>
<evidence type="ECO:0000256" key="1">
    <source>
        <dbReference type="SAM" id="MobiDB-lite"/>
    </source>
</evidence>
<dbReference type="AlphaFoldDB" id="A0A8K1GR76"/>
<sequence>MPAGSKLDPLLAEAKPSNSDSTSDNAFQKCWGESGLACERSCQKLLPCPAEPMPAGSKLDPLLAEAKPSNSDSTSDNAFQK</sequence>
<feature type="region of interest" description="Disordered" evidence="1">
    <location>
        <begin position="49"/>
        <end position="81"/>
    </location>
</feature>
<gene>
    <name evidence="2" type="ORF">HGM15179_003371</name>
</gene>
<reference evidence="2" key="1">
    <citation type="submission" date="2019-04" db="EMBL/GenBank/DDBJ databases">
        <title>Genome assembly of Zosterops borbonicus 15179.</title>
        <authorList>
            <person name="Leroy T."/>
            <person name="Anselmetti Y."/>
            <person name="Tilak M.-K."/>
            <person name="Nabholz B."/>
        </authorList>
    </citation>
    <scope>NUCLEOTIDE SEQUENCE</scope>
    <source>
        <strain evidence="2">HGM_15179</strain>
        <tissue evidence="2">Muscle</tissue>
    </source>
</reference>
<evidence type="ECO:0000313" key="3">
    <source>
        <dbReference type="Proteomes" id="UP000796761"/>
    </source>
</evidence>
<accession>A0A8K1GR76</accession>
<organism evidence="2 3">
    <name type="scientific">Zosterops borbonicus</name>
    <dbReference type="NCBI Taxonomy" id="364589"/>
    <lineage>
        <taxon>Eukaryota</taxon>
        <taxon>Metazoa</taxon>
        <taxon>Chordata</taxon>
        <taxon>Craniata</taxon>
        <taxon>Vertebrata</taxon>
        <taxon>Euteleostomi</taxon>
        <taxon>Archelosauria</taxon>
        <taxon>Archosauria</taxon>
        <taxon>Dinosauria</taxon>
        <taxon>Saurischia</taxon>
        <taxon>Theropoda</taxon>
        <taxon>Coelurosauria</taxon>
        <taxon>Aves</taxon>
        <taxon>Neognathae</taxon>
        <taxon>Neoaves</taxon>
        <taxon>Telluraves</taxon>
        <taxon>Australaves</taxon>
        <taxon>Passeriformes</taxon>
        <taxon>Sylvioidea</taxon>
        <taxon>Zosteropidae</taxon>
        <taxon>Zosterops</taxon>
    </lineage>
</organism>
<dbReference type="OrthoDB" id="10529179at2759"/>
<proteinExistence type="predicted"/>
<protein>
    <submittedName>
        <fullName evidence="2">Uncharacterized protein</fullName>
    </submittedName>
</protein>
<keyword evidence="3" id="KW-1185">Reference proteome</keyword>
<feature type="compositionally biased region" description="Polar residues" evidence="1">
    <location>
        <begin position="16"/>
        <end position="26"/>
    </location>
</feature>
<feature type="region of interest" description="Disordered" evidence="1">
    <location>
        <begin position="1"/>
        <end position="26"/>
    </location>
</feature>
<dbReference type="Proteomes" id="UP000796761">
    <property type="component" value="Unassembled WGS sequence"/>
</dbReference>
<evidence type="ECO:0000313" key="2">
    <source>
        <dbReference type="EMBL" id="TRZ23751.1"/>
    </source>
</evidence>
<name>A0A8K1GR76_9PASS</name>